<evidence type="ECO:0008006" key="3">
    <source>
        <dbReference type="Google" id="ProtNLM"/>
    </source>
</evidence>
<sequence>MNANEQRFARLLDLCSEYCVGVKYVDLGPTRHGQYRRRYRRIDLNRNLSVRQLVPGLGHELGHHVYDDNCSTTFAERRAWEYAAQLLISPEEYAAAERIVGHRVHSIALELDLTPVIVEAWRRSWRARPATDHDDAGGA</sequence>
<accession>A0A7J5DQM0</accession>
<dbReference type="EMBL" id="WBVM01000007">
    <property type="protein sequence ID" value="KAB2806946.1"/>
    <property type="molecule type" value="Genomic_DNA"/>
</dbReference>
<gene>
    <name evidence="1" type="ORF">F9L07_28350</name>
</gene>
<comment type="caution">
    <text evidence="1">The sequence shown here is derived from an EMBL/GenBank/DDBJ whole genome shotgun (WGS) entry which is preliminary data.</text>
</comment>
<organism evidence="1 2">
    <name type="scientific">Nocardioides simplex</name>
    <name type="common">Arthrobacter simplex</name>
    <dbReference type="NCBI Taxonomy" id="2045"/>
    <lineage>
        <taxon>Bacteria</taxon>
        <taxon>Bacillati</taxon>
        <taxon>Actinomycetota</taxon>
        <taxon>Actinomycetes</taxon>
        <taxon>Propionibacteriales</taxon>
        <taxon>Nocardioidaceae</taxon>
        <taxon>Pimelobacter</taxon>
    </lineage>
</organism>
<reference evidence="1 2" key="1">
    <citation type="submission" date="2019-09" db="EMBL/GenBank/DDBJ databases">
        <title>Pimelobacter sp. isolated from Paulinella.</title>
        <authorList>
            <person name="Jeong S.E."/>
        </authorList>
    </citation>
    <scope>NUCLEOTIDE SEQUENCE [LARGE SCALE GENOMIC DNA]</scope>
    <source>
        <strain evidence="1 2">Pch-N</strain>
    </source>
</reference>
<evidence type="ECO:0000313" key="1">
    <source>
        <dbReference type="EMBL" id="KAB2806946.1"/>
    </source>
</evidence>
<name>A0A7J5DQM0_NOCSI</name>
<protein>
    <recommendedName>
        <fullName evidence="3">ImmA/IrrE family metallo-endopeptidase</fullName>
    </recommendedName>
</protein>
<dbReference type="Proteomes" id="UP000449906">
    <property type="component" value="Unassembled WGS sequence"/>
</dbReference>
<dbReference type="RefSeq" id="WP_151583268.1">
    <property type="nucleotide sequence ID" value="NZ_WBVM01000007.1"/>
</dbReference>
<proteinExistence type="predicted"/>
<dbReference type="AlphaFoldDB" id="A0A7J5DQM0"/>
<evidence type="ECO:0000313" key="2">
    <source>
        <dbReference type="Proteomes" id="UP000449906"/>
    </source>
</evidence>